<feature type="transmembrane region" description="Helical" evidence="1">
    <location>
        <begin position="265"/>
        <end position="283"/>
    </location>
</feature>
<keyword evidence="1" id="KW-1133">Transmembrane helix</keyword>
<dbReference type="SUPFAM" id="SSF63712">
    <property type="entry name" value="Nicotinic receptor ligand binding domain-like"/>
    <property type="match status" value="1"/>
</dbReference>
<dbReference type="InterPro" id="IPR006201">
    <property type="entry name" value="Neur_channel"/>
</dbReference>
<proteinExistence type="predicted"/>
<organism evidence="3 4">
    <name type="scientific">Oikopleura dioica</name>
    <name type="common">Tunicate</name>
    <dbReference type="NCBI Taxonomy" id="34765"/>
    <lineage>
        <taxon>Eukaryota</taxon>
        <taxon>Metazoa</taxon>
        <taxon>Chordata</taxon>
        <taxon>Tunicata</taxon>
        <taxon>Appendicularia</taxon>
        <taxon>Copelata</taxon>
        <taxon>Oikopleuridae</taxon>
        <taxon>Oikopleura</taxon>
    </lineage>
</organism>
<dbReference type="PRINTS" id="PR00252">
    <property type="entry name" value="NRIONCHANNEL"/>
</dbReference>
<evidence type="ECO:0000313" key="4">
    <source>
        <dbReference type="Proteomes" id="UP001158576"/>
    </source>
</evidence>
<dbReference type="InterPro" id="IPR006202">
    <property type="entry name" value="Neur_chan_lig-bd"/>
</dbReference>
<dbReference type="Proteomes" id="UP001158576">
    <property type="component" value="Chromosome PAR"/>
</dbReference>
<reference evidence="3 4" key="1">
    <citation type="submission" date="2021-04" db="EMBL/GenBank/DDBJ databases">
        <authorList>
            <person name="Bliznina A."/>
        </authorList>
    </citation>
    <scope>NUCLEOTIDE SEQUENCE [LARGE SCALE GENOMIC DNA]</scope>
</reference>
<keyword evidence="4" id="KW-1185">Reference proteome</keyword>
<accession>A0ABN7RI29</accession>
<dbReference type="EMBL" id="OU015568">
    <property type="protein sequence ID" value="CAG5078087.1"/>
    <property type="molecule type" value="Genomic_DNA"/>
</dbReference>
<evidence type="ECO:0000313" key="3">
    <source>
        <dbReference type="EMBL" id="CAG5078087.1"/>
    </source>
</evidence>
<evidence type="ECO:0000256" key="1">
    <source>
        <dbReference type="SAM" id="Phobius"/>
    </source>
</evidence>
<evidence type="ECO:0000259" key="2">
    <source>
        <dbReference type="Pfam" id="PF02931"/>
    </source>
</evidence>
<protein>
    <submittedName>
        <fullName evidence="3">Oidioi.mRNA.OKI2018_I69.PAR.g8896.t1.cds</fullName>
    </submittedName>
</protein>
<dbReference type="InterPro" id="IPR036734">
    <property type="entry name" value="Neur_chan_lig-bd_sf"/>
</dbReference>
<dbReference type="Gene3D" id="2.70.170.10">
    <property type="entry name" value="Neurotransmitter-gated ion-channel ligand-binding domain"/>
    <property type="match status" value="1"/>
</dbReference>
<dbReference type="PANTHER" id="PTHR18945">
    <property type="entry name" value="NEUROTRANSMITTER GATED ION CHANNEL"/>
    <property type="match status" value="1"/>
</dbReference>
<feature type="domain" description="Neurotransmitter-gated ion-channel ligand-binding" evidence="2">
    <location>
        <begin position="1"/>
        <end position="121"/>
    </location>
</feature>
<sequence>MDISIVLYAKWQDPRLHWFHDQTGFVTELSIDPSLIWTPPIEIVNLDLWRNLGKKTDFSCVVNSFGIVNQAYKIRLVTACEMSSKFYPFDVQNCSVNFATPSQTQDRLILDIRQWKIKNTDSFIQSYNLPFTISYNETKLDLLQNTFYDGNPAWELLNYKAPRLLFLFLLTVIGSVYAHIIITVSLWCQDKSEDRIFEFSKHQAKFALLCARFFEKFICGKYTIPSVILRKCGVERKNTDNNDENEEFEKYQKAWIFYAKMLSHFWALILTVTIITVTFGIIIDLHVQSSKVLDEIFAN</sequence>
<keyword evidence="1" id="KW-0812">Transmembrane</keyword>
<gene>
    <name evidence="3" type="ORF">OKIOD_LOCUS454</name>
</gene>
<dbReference type="Pfam" id="PF02931">
    <property type="entry name" value="Neur_chan_LBD"/>
    <property type="match status" value="1"/>
</dbReference>
<keyword evidence="1" id="KW-0472">Membrane</keyword>
<name>A0ABN7RI29_OIKDI</name>
<feature type="transmembrane region" description="Helical" evidence="1">
    <location>
        <begin position="164"/>
        <end position="187"/>
    </location>
</feature>